<proteinExistence type="predicted"/>
<dbReference type="STRING" id="1293036.GCA_001315825_02771"/>
<dbReference type="AlphaFoldDB" id="A0A2U9IVU7"/>
<dbReference type="PANTHER" id="PTHR10091:SF0">
    <property type="entry name" value="GALACTOSE MUTAROTASE"/>
    <property type="match status" value="1"/>
</dbReference>
<dbReference type="GO" id="GO:0030246">
    <property type="term" value="F:carbohydrate binding"/>
    <property type="evidence" value="ECO:0007669"/>
    <property type="project" value="InterPro"/>
</dbReference>
<dbReference type="Gene3D" id="2.70.98.10">
    <property type="match status" value="1"/>
</dbReference>
<dbReference type="RefSeq" id="WP_110369560.1">
    <property type="nucleotide sequence ID" value="NZ_CP029287.2"/>
</dbReference>
<name>A0A2U9IVU7_9CREN</name>
<dbReference type="GO" id="GO:0004034">
    <property type="term" value="F:aldose 1-epimerase activity"/>
    <property type="evidence" value="ECO:0007669"/>
    <property type="project" value="TreeGrafter"/>
</dbReference>
<protein>
    <submittedName>
        <fullName evidence="1">Aldose 1-epimerase</fullName>
    </submittedName>
</protein>
<reference evidence="1" key="1">
    <citation type="submission" date="2018-05" db="EMBL/GenBank/DDBJ databases">
        <title>Complete Genome Sequences of Extremely Thermoacidophilic, Metal-Mobilizing Type-Strain Members of the Archaeal Family Sulfolobaceae: Acidianus brierleyi DSM-1651T, Acidianus sulfidivorans DSM-18786T, Metallosphaera hakonensis DSM-7519T, and Metallosphaera prunae DSM-10039T.</title>
        <authorList>
            <person name="Counts J.A."/>
            <person name="Kelly R.M."/>
        </authorList>
    </citation>
    <scope>NUCLEOTIDE SEQUENCE [LARGE SCALE GENOMIC DNA]</scope>
    <source>
        <strain evidence="1">HO1-1</strain>
    </source>
</reference>
<dbReference type="GO" id="GO:0006006">
    <property type="term" value="P:glucose metabolic process"/>
    <property type="evidence" value="ECO:0007669"/>
    <property type="project" value="TreeGrafter"/>
</dbReference>
<evidence type="ECO:0000313" key="1">
    <source>
        <dbReference type="EMBL" id="AWS00201.1"/>
    </source>
</evidence>
<dbReference type="OrthoDB" id="39584at2157"/>
<sequence length="244" mass="27224">MIKISSRDMEAIIEPKGAYLYSLKKEGKNIILEGKERQTRGGMAILVPFANRIKGGNYRWNGKEYSLPLNKEGNAIHGLVMDKVFSIENKRDDAVSLATDIEDKGYPVRLHVNVKYNIASGLTCEIEVKNEGDETAPLTVGTHPYFIVKGMWSILPNTGKKCIIDDKIPTGEMVDYVIDFSDYDCCFLLPGDVTLFSDYSRVKISKPGMDYLQIYTGIPGSVALEPMSGIPDAFKRVSRTQIIE</sequence>
<dbReference type="PANTHER" id="PTHR10091">
    <property type="entry name" value="ALDOSE-1-EPIMERASE"/>
    <property type="match status" value="1"/>
</dbReference>
<keyword evidence="2" id="KW-1185">Reference proteome</keyword>
<dbReference type="InterPro" id="IPR014718">
    <property type="entry name" value="GH-type_carb-bd"/>
</dbReference>
<accession>A0A2U9IVU7</accession>
<evidence type="ECO:0000313" key="2">
    <source>
        <dbReference type="Proteomes" id="UP000247586"/>
    </source>
</evidence>
<dbReference type="GeneID" id="36835967"/>
<dbReference type="CDD" id="cd01081">
    <property type="entry name" value="Aldose_epim"/>
    <property type="match status" value="1"/>
</dbReference>
<dbReference type="GO" id="GO:0033499">
    <property type="term" value="P:galactose catabolic process via UDP-galactose, Leloir pathway"/>
    <property type="evidence" value="ECO:0007669"/>
    <property type="project" value="TreeGrafter"/>
</dbReference>
<dbReference type="InterPro" id="IPR008183">
    <property type="entry name" value="Aldose_1/G6P_1-epimerase"/>
</dbReference>
<dbReference type="Pfam" id="PF01263">
    <property type="entry name" value="Aldose_epim"/>
    <property type="match status" value="1"/>
</dbReference>
<organism evidence="1 2">
    <name type="scientific">Metallosphaera hakonensis JCM 8857 = DSM 7519</name>
    <dbReference type="NCBI Taxonomy" id="1293036"/>
    <lineage>
        <taxon>Archaea</taxon>
        <taxon>Thermoproteota</taxon>
        <taxon>Thermoprotei</taxon>
        <taxon>Sulfolobales</taxon>
        <taxon>Sulfolobaceae</taxon>
        <taxon>Metallosphaera</taxon>
    </lineage>
</organism>
<dbReference type="KEGG" id="mhk:DFR87_11455"/>
<dbReference type="Proteomes" id="UP000247586">
    <property type="component" value="Chromosome"/>
</dbReference>
<dbReference type="EMBL" id="CP029287">
    <property type="protein sequence ID" value="AWS00201.1"/>
    <property type="molecule type" value="Genomic_DNA"/>
</dbReference>
<dbReference type="SUPFAM" id="SSF74650">
    <property type="entry name" value="Galactose mutarotase-like"/>
    <property type="match status" value="1"/>
</dbReference>
<dbReference type="InterPro" id="IPR011013">
    <property type="entry name" value="Gal_mutarotase_sf_dom"/>
</dbReference>
<gene>
    <name evidence="1" type="ORF">DFR87_11455</name>
</gene>